<feature type="chain" id="PRO_5043721796" description="non-specific serine/threonine protein kinase" evidence="8">
    <location>
        <begin position="24"/>
        <end position="300"/>
    </location>
</feature>
<evidence type="ECO:0000256" key="2">
    <source>
        <dbReference type="ARBA" id="ARBA00012513"/>
    </source>
</evidence>
<keyword evidence="12" id="KW-1185">Reference proteome</keyword>
<keyword evidence="3 8" id="KW-0732">Signal</keyword>
<dbReference type="GO" id="GO:0016020">
    <property type="term" value="C:membrane"/>
    <property type="evidence" value="ECO:0007669"/>
    <property type="project" value="UniProtKB-SubCell"/>
</dbReference>
<organism evidence="11 12">
    <name type="scientific">Lithocarpus litseifolius</name>
    <dbReference type="NCBI Taxonomy" id="425828"/>
    <lineage>
        <taxon>Eukaryota</taxon>
        <taxon>Viridiplantae</taxon>
        <taxon>Streptophyta</taxon>
        <taxon>Embryophyta</taxon>
        <taxon>Tracheophyta</taxon>
        <taxon>Spermatophyta</taxon>
        <taxon>Magnoliopsida</taxon>
        <taxon>eudicotyledons</taxon>
        <taxon>Gunneridae</taxon>
        <taxon>Pentapetalae</taxon>
        <taxon>rosids</taxon>
        <taxon>fabids</taxon>
        <taxon>Fagales</taxon>
        <taxon>Fagaceae</taxon>
        <taxon>Lithocarpus</taxon>
    </lineage>
</organism>
<dbReference type="PANTHER" id="PTHR33138">
    <property type="entry name" value="OS01G0690200 PROTEIN"/>
    <property type="match status" value="1"/>
</dbReference>
<dbReference type="Pfam" id="PF14380">
    <property type="entry name" value="WAK_assoc"/>
    <property type="match status" value="1"/>
</dbReference>
<evidence type="ECO:0000259" key="10">
    <source>
        <dbReference type="Pfam" id="PF14380"/>
    </source>
</evidence>
<evidence type="ECO:0000313" key="11">
    <source>
        <dbReference type="EMBL" id="KAK9992103.1"/>
    </source>
</evidence>
<dbReference type="PANTHER" id="PTHR33138:SF51">
    <property type="entry name" value="WALL-ASSOCIATED RECEPTOR KINASE GALACTURONAN-BINDING DOMAIN-CONTAINING PROTEIN"/>
    <property type="match status" value="1"/>
</dbReference>
<name>A0AAW2C3K9_9ROSI</name>
<keyword evidence="7" id="KW-0472">Membrane</keyword>
<feature type="domain" description="Wall-associated receptor kinase C-terminal" evidence="10">
    <location>
        <begin position="140"/>
        <end position="232"/>
    </location>
</feature>
<evidence type="ECO:0000256" key="1">
    <source>
        <dbReference type="ARBA" id="ARBA00004167"/>
    </source>
</evidence>
<dbReference type="GO" id="GO:0030247">
    <property type="term" value="F:polysaccharide binding"/>
    <property type="evidence" value="ECO:0007669"/>
    <property type="project" value="InterPro"/>
</dbReference>
<evidence type="ECO:0000256" key="7">
    <source>
        <dbReference type="SAM" id="Phobius"/>
    </source>
</evidence>
<evidence type="ECO:0000256" key="8">
    <source>
        <dbReference type="SAM" id="SignalP"/>
    </source>
</evidence>
<evidence type="ECO:0000256" key="5">
    <source>
        <dbReference type="ARBA" id="ARBA00047899"/>
    </source>
</evidence>
<dbReference type="EC" id="2.7.11.1" evidence="2"/>
<dbReference type="EMBL" id="JAZDWU010000009">
    <property type="protein sequence ID" value="KAK9992103.1"/>
    <property type="molecule type" value="Genomic_DNA"/>
</dbReference>
<feature type="transmembrane region" description="Helical" evidence="7">
    <location>
        <begin position="252"/>
        <end position="273"/>
    </location>
</feature>
<evidence type="ECO:0000259" key="9">
    <source>
        <dbReference type="Pfam" id="PF13947"/>
    </source>
</evidence>
<evidence type="ECO:0000256" key="3">
    <source>
        <dbReference type="ARBA" id="ARBA00022729"/>
    </source>
</evidence>
<comment type="catalytic activity">
    <reaction evidence="6">
        <text>L-seryl-[protein] + ATP = O-phospho-L-seryl-[protein] + ADP + H(+)</text>
        <dbReference type="Rhea" id="RHEA:17989"/>
        <dbReference type="Rhea" id="RHEA-COMP:9863"/>
        <dbReference type="Rhea" id="RHEA-COMP:11604"/>
        <dbReference type="ChEBI" id="CHEBI:15378"/>
        <dbReference type="ChEBI" id="CHEBI:29999"/>
        <dbReference type="ChEBI" id="CHEBI:30616"/>
        <dbReference type="ChEBI" id="CHEBI:83421"/>
        <dbReference type="ChEBI" id="CHEBI:456216"/>
        <dbReference type="EC" id="2.7.11.1"/>
    </reaction>
</comment>
<reference evidence="11 12" key="1">
    <citation type="submission" date="2024-01" db="EMBL/GenBank/DDBJ databases">
        <title>A telomere-to-telomere, gap-free genome of sweet tea (Lithocarpus litseifolius).</title>
        <authorList>
            <person name="Zhou J."/>
        </authorList>
    </citation>
    <scope>NUCLEOTIDE SEQUENCE [LARGE SCALE GENOMIC DNA]</scope>
    <source>
        <strain evidence="11">Zhou-2022a</strain>
        <tissue evidence="11">Leaf</tissue>
    </source>
</reference>
<dbReference type="Proteomes" id="UP001459277">
    <property type="component" value="Unassembled WGS sequence"/>
</dbReference>
<dbReference type="InterPro" id="IPR025287">
    <property type="entry name" value="WAK_GUB"/>
</dbReference>
<evidence type="ECO:0000256" key="4">
    <source>
        <dbReference type="ARBA" id="ARBA00023180"/>
    </source>
</evidence>
<dbReference type="AlphaFoldDB" id="A0AAW2C3K9"/>
<proteinExistence type="predicted"/>
<keyword evidence="4" id="KW-0325">Glycoprotein</keyword>
<comment type="subcellular location">
    <subcellularLocation>
        <location evidence="1">Membrane</location>
        <topology evidence="1">Single-pass membrane protein</topology>
    </subcellularLocation>
</comment>
<sequence length="300" mass="33626">MASMAHYLPSLFFINILFTYINATCPPFDCGNGVTIGYPFWHQSQMFQHCGYPGFNLSCNNKNPTTLYLSNTFYSVKAINYSDHTLTLNYIEVKDTNCPRIPHDVNLSTSSLLNYTLGNTMLRFFYNCTLYPPSHPPITCLDYGAKRSFVFMVGAEPEFDWHAYCESIVTVPVIAKEADGFLPRGLIGQALRDGFKLTWKSDGACESCEASGGFCGVSSGQHQNFSCICNDGQDSIKCRVKGGVMIKFEPNFVAIGAVIFGGLIVAATLFYFINKKKVAVYKPVFDRINTMQWKIRLLFF</sequence>
<comment type="catalytic activity">
    <reaction evidence="5">
        <text>L-threonyl-[protein] + ATP = O-phospho-L-threonyl-[protein] + ADP + H(+)</text>
        <dbReference type="Rhea" id="RHEA:46608"/>
        <dbReference type="Rhea" id="RHEA-COMP:11060"/>
        <dbReference type="Rhea" id="RHEA-COMP:11605"/>
        <dbReference type="ChEBI" id="CHEBI:15378"/>
        <dbReference type="ChEBI" id="CHEBI:30013"/>
        <dbReference type="ChEBI" id="CHEBI:30616"/>
        <dbReference type="ChEBI" id="CHEBI:61977"/>
        <dbReference type="ChEBI" id="CHEBI:456216"/>
        <dbReference type="EC" id="2.7.11.1"/>
    </reaction>
</comment>
<keyword evidence="7" id="KW-1133">Transmembrane helix</keyword>
<feature type="domain" description="Wall-associated receptor kinase galacturonan-binding" evidence="9">
    <location>
        <begin position="25"/>
        <end position="89"/>
    </location>
</feature>
<comment type="caution">
    <text evidence="11">The sequence shown here is derived from an EMBL/GenBank/DDBJ whole genome shotgun (WGS) entry which is preliminary data.</text>
</comment>
<dbReference type="GO" id="GO:0004674">
    <property type="term" value="F:protein serine/threonine kinase activity"/>
    <property type="evidence" value="ECO:0007669"/>
    <property type="project" value="UniProtKB-EC"/>
</dbReference>
<feature type="signal peptide" evidence="8">
    <location>
        <begin position="1"/>
        <end position="23"/>
    </location>
</feature>
<evidence type="ECO:0000256" key="6">
    <source>
        <dbReference type="ARBA" id="ARBA00048679"/>
    </source>
</evidence>
<gene>
    <name evidence="11" type="ORF">SO802_027088</name>
</gene>
<keyword evidence="7" id="KW-0812">Transmembrane</keyword>
<accession>A0AAW2C3K9</accession>
<protein>
    <recommendedName>
        <fullName evidence="2">non-specific serine/threonine protein kinase</fullName>
        <ecNumber evidence="2">2.7.11.1</ecNumber>
    </recommendedName>
</protein>
<dbReference type="Pfam" id="PF13947">
    <property type="entry name" value="GUB_WAK_bind"/>
    <property type="match status" value="1"/>
</dbReference>
<evidence type="ECO:0000313" key="12">
    <source>
        <dbReference type="Proteomes" id="UP001459277"/>
    </source>
</evidence>
<dbReference type="InterPro" id="IPR032872">
    <property type="entry name" value="WAK_assoc_C"/>
</dbReference>